<organism evidence="1 2">
    <name type="scientific">Parasitella parasitica</name>
    <dbReference type="NCBI Taxonomy" id="35722"/>
    <lineage>
        <taxon>Eukaryota</taxon>
        <taxon>Fungi</taxon>
        <taxon>Fungi incertae sedis</taxon>
        <taxon>Mucoromycota</taxon>
        <taxon>Mucoromycotina</taxon>
        <taxon>Mucoromycetes</taxon>
        <taxon>Mucorales</taxon>
        <taxon>Mucorineae</taxon>
        <taxon>Mucoraceae</taxon>
        <taxon>Parasitella</taxon>
    </lineage>
</organism>
<sequence length="307" mass="35225">MKIWNVDKFALLFYRLSTSHSYIVDLSDGTWKDHMRQEDFEEISSCYDNALNEPLPDYLKEILCKLDKKYCSSNIYEEFSTIAAHPVKDPEVFWLKQAVIDYVLLFMDQNDATLKMPLTEQDLLEDLFKQYASDWQHIPGRKKDFWCTCRSLLLLRFNELACLELGLADSGSHGTKELNEVGIKVPIMMKNFALQISRQYGINMSGIKIVGFMISSLNLTALLMTFEGSTSLITRSKRLRLPETVADIPRLLPLVLKLIFNAAQIVKGTMNTIKEASISVCLDNDNDLPFFPPCYVSSNKRKTPEDY</sequence>
<evidence type="ECO:0000313" key="1">
    <source>
        <dbReference type="EMBL" id="CEP16604.1"/>
    </source>
</evidence>
<protein>
    <submittedName>
        <fullName evidence="1">Uncharacterized protein</fullName>
    </submittedName>
</protein>
<evidence type="ECO:0000313" key="2">
    <source>
        <dbReference type="Proteomes" id="UP000054107"/>
    </source>
</evidence>
<keyword evidence="2" id="KW-1185">Reference proteome</keyword>
<gene>
    <name evidence="1" type="primary">PARPA_10876.1 scaffold 41979</name>
</gene>
<name>A0A0B7NNV0_9FUNG</name>
<dbReference type="OrthoDB" id="2271149at2759"/>
<proteinExistence type="predicted"/>
<dbReference type="EMBL" id="LN733219">
    <property type="protein sequence ID" value="CEP16604.1"/>
    <property type="molecule type" value="Genomic_DNA"/>
</dbReference>
<accession>A0A0B7NNV0</accession>
<reference evidence="1 2" key="1">
    <citation type="submission" date="2014-09" db="EMBL/GenBank/DDBJ databases">
        <authorList>
            <person name="Ellenberger Sabrina"/>
        </authorList>
    </citation>
    <scope>NUCLEOTIDE SEQUENCE [LARGE SCALE GENOMIC DNA]</scope>
    <source>
        <strain evidence="1 2">CBS 412.66</strain>
    </source>
</reference>
<dbReference type="Proteomes" id="UP000054107">
    <property type="component" value="Unassembled WGS sequence"/>
</dbReference>
<dbReference type="AlphaFoldDB" id="A0A0B7NNV0"/>